<dbReference type="EMBL" id="MNUE01000048">
    <property type="protein sequence ID" value="OJD31402.1"/>
    <property type="molecule type" value="Genomic_DNA"/>
</dbReference>
<feature type="region of interest" description="Disordered" evidence="1">
    <location>
        <begin position="54"/>
        <end position="140"/>
    </location>
</feature>
<protein>
    <submittedName>
        <fullName evidence="3">Btb poz-like protein</fullName>
    </submittedName>
</protein>
<feature type="compositionally biased region" description="Low complexity" evidence="1">
    <location>
        <begin position="64"/>
        <end position="97"/>
    </location>
</feature>
<name>A0A1J9QTT8_9PEZI</name>
<dbReference type="PANTHER" id="PTHR47369:SF1">
    <property type="entry name" value="BTB_POZ DOMAIN-CONTAINING PROTEIN"/>
    <property type="match status" value="1"/>
</dbReference>
<evidence type="ECO:0000313" key="4">
    <source>
        <dbReference type="Proteomes" id="UP000183809"/>
    </source>
</evidence>
<sequence>MDGHGGGPSDFHHLVSHLNLDPNDWQSSQADGASSTVSSVTDGLRLQSAIPAQLYPTTTPSPRASLFSAGPPASSPPSNSSRPLLAPQPISSPPSSRRSARFDLELPSSSRPPIARVEKDVDDPTTPVGSRRSNDRSDYQNLTTLSRLFAGTPPASARSIPYSRMQSTSAAGMIPGSLSHHVYSRGLLDGRHSDIIIVAFNKRYRLHRLVLDQAPYFCSMLSGPWRESRAEEVTLHPEELDHCITEAAFELTLKRLYGYDISDEEDVECLGLFATACWLEMQDLIDSSIDSILRRMHPDNLGPLIKLVTLQYYGRAGERLLASAKAMLCRDGSEMKLKNWDEIPGEIAREIVGGDGFYIHGEWERWVLAKRLLDRRLKKVAAEFSLIKSAKSRSTKAPDMLGLMAVRFDSVYRQNAITTGLSRQENPQDEQQKWMSLYTHHDIEPLLVLLEEGIHYIHLEFEQLQFIRTARDTFGLPIVSEKAITNALWMQMELRQKVRSANPQDMELGLSKPAEPDQPYRPSSKSSASSKGKQSMEPSTPDSELDEMDSGSWDANGKPRKFWIPSADCNIVMGGAAEPVVTTTSASPRHASRLSATLQPEDVQWATDFSVMPDANRIPTPFRPGSSGGMPTSRPKGISYTHFPPFRFAAEFPNPRLLKEKKRVYSRTVFYAGSLWNIYIQKVRSSKNPQLGVYLHRAKEYSAEDCANTGEVLTSASARIGELERRILVGGTGSERSSRRSRQAEQVATAMMGISPEDDNTSGSGGDGDVVASPTTTGPSRTGERSRRQQPAAPTQDLSSTAGLPEWMRTPWTTADTDDNGSEDDSDAESLTHSQYVRHRLPGNPYYHHPAAPAPARSASASTSATFAPSTSSKHGHDQRPAPNQTSASATIPPYIDGRPTIKTYFKIYSPSKGGRLLSVYESAPDRFNFSQSWGWKSSTLMLDDTAAAAGGPTNAAAAVGAAAADPTGDVVVGEGVEQQEGDVTAVGAGSEGGGGGASSAAAWKDRGRSKKGDGLLRFMVVIGNL</sequence>
<feature type="domain" description="BTB" evidence="2">
    <location>
        <begin position="193"/>
        <end position="265"/>
    </location>
</feature>
<dbReference type="GeneID" id="31016716"/>
<feature type="region of interest" description="Disordered" evidence="1">
    <location>
        <begin position="1"/>
        <end position="39"/>
    </location>
</feature>
<feature type="compositionally biased region" description="Low complexity" evidence="1">
    <location>
        <begin position="850"/>
        <end position="873"/>
    </location>
</feature>
<dbReference type="RefSeq" id="XP_020127662.1">
    <property type="nucleotide sequence ID" value="XM_020276455.1"/>
</dbReference>
<feature type="compositionally biased region" description="Polar residues" evidence="1">
    <location>
        <begin position="24"/>
        <end position="39"/>
    </location>
</feature>
<dbReference type="OrthoDB" id="6359943at2759"/>
<dbReference type="SUPFAM" id="SSF54695">
    <property type="entry name" value="POZ domain"/>
    <property type="match status" value="1"/>
</dbReference>
<dbReference type="SMART" id="SM00225">
    <property type="entry name" value="BTB"/>
    <property type="match status" value="1"/>
</dbReference>
<gene>
    <name evidence="3" type="ORF">BKCO1_4800018</name>
</gene>
<evidence type="ECO:0000259" key="2">
    <source>
        <dbReference type="PROSITE" id="PS50097"/>
    </source>
</evidence>
<feature type="region of interest" description="Disordered" evidence="1">
    <location>
        <begin position="506"/>
        <end position="559"/>
    </location>
</feature>
<evidence type="ECO:0000313" key="3">
    <source>
        <dbReference type="EMBL" id="OJD31402.1"/>
    </source>
</evidence>
<accession>A0A1J9QTT8</accession>
<dbReference type="Gene3D" id="3.30.710.10">
    <property type="entry name" value="Potassium Channel Kv1.1, Chain A"/>
    <property type="match status" value="1"/>
</dbReference>
<dbReference type="PANTHER" id="PTHR47369">
    <property type="entry name" value="BTB/POZ DOMAIN-CONTAINING PROTEIN"/>
    <property type="match status" value="1"/>
</dbReference>
<feature type="region of interest" description="Disordered" evidence="1">
    <location>
        <begin position="986"/>
        <end position="1005"/>
    </location>
</feature>
<reference evidence="3 4" key="1">
    <citation type="submission" date="2016-10" db="EMBL/GenBank/DDBJ databases">
        <title>Proteomics and genomics reveal pathogen-plant mechanisms compatible with a hemibiotrophic lifestyle of Diplodia corticola.</title>
        <authorList>
            <person name="Fernandes I."/>
            <person name="De Jonge R."/>
            <person name="Van De Peer Y."/>
            <person name="Devreese B."/>
            <person name="Alves A."/>
            <person name="Esteves A.C."/>
        </authorList>
    </citation>
    <scope>NUCLEOTIDE SEQUENCE [LARGE SCALE GENOMIC DNA]</scope>
    <source>
        <strain evidence="3 4">CBS 112549</strain>
    </source>
</reference>
<feature type="compositionally biased region" description="Low complexity" evidence="1">
    <location>
        <begin position="523"/>
        <end position="535"/>
    </location>
</feature>
<dbReference type="InterPro" id="IPR000210">
    <property type="entry name" value="BTB/POZ_dom"/>
</dbReference>
<dbReference type="STRING" id="236234.A0A1J9QTT8"/>
<dbReference type="PROSITE" id="PS50097">
    <property type="entry name" value="BTB"/>
    <property type="match status" value="1"/>
</dbReference>
<organism evidence="3 4">
    <name type="scientific">Diplodia corticola</name>
    <dbReference type="NCBI Taxonomy" id="236234"/>
    <lineage>
        <taxon>Eukaryota</taxon>
        <taxon>Fungi</taxon>
        <taxon>Dikarya</taxon>
        <taxon>Ascomycota</taxon>
        <taxon>Pezizomycotina</taxon>
        <taxon>Dothideomycetes</taxon>
        <taxon>Dothideomycetes incertae sedis</taxon>
        <taxon>Botryosphaeriales</taxon>
        <taxon>Botryosphaeriaceae</taxon>
        <taxon>Diplodia</taxon>
    </lineage>
</organism>
<dbReference type="Pfam" id="PF00651">
    <property type="entry name" value="BTB"/>
    <property type="match status" value="1"/>
</dbReference>
<feature type="compositionally biased region" description="Polar residues" evidence="1">
    <location>
        <begin position="792"/>
        <end position="802"/>
    </location>
</feature>
<dbReference type="AlphaFoldDB" id="A0A1J9QTT8"/>
<dbReference type="InterPro" id="IPR011333">
    <property type="entry name" value="SKP1/BTB/POZ_sf"/>
</dbReference>
<keyword evidence="4" id="KW-1185">Reference proteome</keyword>
<feature type="compositionally biased region" description="Acidic residues" evidence="1">
    <location>
        <begin position="816"/>
        <end position="828"/>
    </location>
</feature>
<dbReference type="Proteomes" id="UP000183809">
    <property type="component" value="Unassembled WGS sequence"/>
</dbReference>
<feature type="region of interest" description="Disordered" evidence="1">
    <location>
        <begin position="753"/>
        <end position="895"/>
    </location>
</feature>
<evidence type="ECO:0000256" key="1">
    <source>
        <dbReference type="SAM" id="MobiDB-lite"/>
    </source>
</evidence>
<comment type="caution">
    <text evidence="3">The sequence shown here is derived from an EMBL/GenBank/DDBJ whole genome shotgun (WGS) entry which is preliminary data.</text>
</comment>
<proteinExistence type="predicted"/>